<comment type="caution">
    <text evidence="3">The sequence shown here is derived from an EMBL/GenBank/DDBJ whole genome shotgun (WGS) entry which is preliminary data.</text>
</comment>
<dbReference type="GO" id="GO:0006355">
    <property type="term" value="P:regulation of DNA-templated transcription"/>
    <property type="evidence" value="ECO:0007669"/>
    <property type="project" value="InterPro"/>
</dbReference>
<protein>
    <submittedName>
        <fullName evidence="3">AraC-type DNA-binding domain-containing protein</fullName>
    </submittedName>
</protein>
<reference evidence="3 4" key="1">
    <citation type="submission" date="2014-09" db="EMBL/GenBank/DDBJ databases">
        <title>Vibrio maritimus JCM 19235. (C45) whole genome shotgun sequence.</title>
        <authorList>
            <person name="Sawabe T."/>
            <person name="Meirelles P."/>
            <person name="Nakanishi M."/>
            <person name="Sayaka M."/>
            <person name="Hattori M."/>
            <person name="Ohkuma M."/>
        </authorList>
    </citation>
    <scope>NUCLEOTIDE SEQUENCE [LARGE SCALE GENOMIC DNA]</scope>
    <source>
        <strain evidence="4">JCM19235</strain>
    </source>
</reference>
<dbReference type="GO" id="GO:0003677">
    <property type="term" value="F:DNA binding"/>
    <property type="evidence" value="ECO:0007669"/>
    <property type="project" value="UniProtKB-KW"/>
</dbReference>
<proteinExistence type="predicted"/>
<accession>A0A090RT77</accession>
<feature type="domain" description="AraC-type arabinose-binding/dimerisation" evidence="2">
    <location>
        <begin position="20"/>
        <end position="121"/>
    </location>
</feature>
<dbReference type="Pfam" id="PF02311">
    <property type="entry name" value="AraC_binding"/>
    <property type="match status" value="1"/>
</dbReference>
<gene>
    <name evidence="3" type="ORF">JCM19235_6326</name>
</gene>
<dbReference type="InterPro" id="IPR003313">
    <property type="entry name" value="AraC-bd"/>
</dbReference>
<keyword evidence="1 3" id="KW-0238">DNA-binding</keyword>
<dbReference type="Proteomes" id="UP000029228">
    <property type="component" value="Unassembled WGS sequence"/>
</dbReference>
<organism evidence="3 4">
    <name type="scientific">Vibrio maritimus</name>
    <dbReference type="NCBI Taxonomy" id="990268"/>
    <lineage>
        <taxon>Bacteria</taxon>
        <taxon>Pseudomonadati</taxon>
        <taxon>Pseudomonadota</taxon>
        <taxon>Gammaproteobacteria</taxon>
        <taxon>Vibrionales</taxon>
        <taxon>Vibrionaceae</taxon>
        <taxon>Vibrio</taxon>
    </lineage>
</organism>
<keyword evidence="4" id="KW-1185">Reference proteome</keyword>
<dbReference type="AlphaFoldDB" id="A0A090RT77"/>
<evidence type="ECO:0000259" key="2">
    <source>
        <dbReference type="Pfam" id="PF02311"/>
    </source>
</evidence>
<name>A0A090RT77_9VIBR</name>
<evidence type="ECO:0000313" key="4">
    <source>
        <dbReference type="Proteomes" id="UP000029228"/>
    </source>
</evidence>
<evidence type="ECO:0000313" key="3">
    <source>
        <dbReference type="EMBL" id="GAL17773.1"/>
    </source>
</evidence>
<evidence type="ECO:0000256" key="1">
    <source>
        <dbReference type="ARBA" id="ARBA00023125"/>
    </source>
</evidence>
<dbReference type="EMBL" id="BBMR01000002">
    <property type="protein sequence ID" value="GAL17773.1"/>
    <property type="molecule type" value="Genomic_DNA"/>
</dbReference>
<dbReference type="STRING" id="990268.JCM19235_6326"/>
<sequence>MNHAIDFHTTHSSLLTITPRKKTLHNQLVHVEEGKVLLKLGKNEYAYSAGDTFWLPFDCLSSLTLLPGSVFNTVKFSVRLADKFPTQAGQVMPSTLMSALLNSLSKTDDAEIKKDLLQVMRHEVKTCKPILKQDKESAEITAWTPSSTSITGELALVLLVREARKQKLSGKKSEAICQSLFSGNQEHFKQLTTSLLGEAL</sequence>
<dbReference type="OrthoDB" id="5916374at2"/>